<protein>
    <recommendedName>
        <fullName evidence="3">YDG domain-containing protein</fullName>
    </recommendedName>
</protein>
<keyword evidence="7" id="KW-1185">Reference proteome</keyword>
<feature type="compositionally biased region" description="Basic residues" evidence="2">
    <location>
        <begin position="431"/>
        <end position="440"/>
    </location>
</feature>
<evidence type="ECO:0000259" key="3">
    <source>
        <dbReference type="Pfam" id="PF02182"/>
    </source>
</evidence>
<dbReference type="InterPro" id="IPR015947">
    <property type="entry name" value="PUA-like_sf"/>
</dbReference>
<keyword evidence="1" id="KW-0539">Nucleus</keyword>
<evidence type="ECO:0000313" key="4">
    <source>
        <dbReference type="EMBL" id="PIA98963.1"/>
    </source>
</evidence>
<gene>
    <name evidence="4" type="ORF">CB0940_02875</name>
    <name evidence="5" type="ORF">RHO25_004647</name>
</gene>
<evidence type="ECO:0000313" key="5">
    <source>
        <dbReference type="EMBL" id="WPB00028.1"/>
    </source>
</evidence>
<dbReference type="Gene3D" id="2.30.280.10">
    <property type="entry name" value="SRA-YDG"/>
    <property type="match status" value="1"/>
</dbReference>
<dbReference type="SUPFAM" id="SSF88697">
    <property type="entry name" value="PUA domain-like"/>
    <property type="match status" value="1"/>
</dbReference>
<feature type="domain" description="YDG" evidence="3">
    <location>
        <begin position="214"/>
        <end position="349"/>
    </location>
</feature>
<reference evidence="4 6" key="1">
    <citation type="submission" date="2015-10" db="EMBL/GenBank/DDBJ databases">
        <title>The cercosporin biosynthetic gene cluster was horizontally transferred to several fungal lineages and shown to be expanded in Cercospora beticola based on microsynteny with recipient genomes.</title>
        <authorList>
            <person name="De Jonge R."/>
            <person name="Ebert M.K."/>
            <person name="Suttle J.C."/>
            <person name="Jurick Ii W.M."/>
            <person name="Secor G.A."/>
            <person name="Thomma B.P."/>
            <person name="Van De Peer Y."/>
            <person name="Bolton M.D."/>
        </authorList>
    </citation>
    <scope>NUCLEOTIDE SEQUENCE [LARGE SCALE GENOMIC DNA]</scope>
    <source>
        <strain evidence="4 6">09-40</strain>
    </source>
</reference>
<feature type="region of interest" description="Disordered" evidence="2">
    <location>
        <begin position="39"/>
        <end position="65"/>
    </location>
</feature>
<evidence type="ECO:0000313" key="7">
    <source>
        <dbReference type="Proteomes" id="UP001302367"/>
    </source>
</evidence>
<organism evidence="4 6">
    <name type="scientific">Cercospora beticola</name>
    <name type="common">Sugarbeet leaf spot fungus</name>
    <dbReference type="NCBI Taxonomy" id="122368"/>
    <lineage>
        <taxon>Eukaryota</taxon>
        <taxon>Fungi</taxon>
        <taxon>Dikarya</taxon>
        <taxon>Ascomycota</taxon>
        <taxon>Pezizomycotina</taxon>
        <taxon>Dothideomycetes</taxon>
        <taxon>Dothideomycetidae</taxon>
        <taxon>Mycosphaerellales</taxon>
        <taxon>Mycosphaerellaceae</taxon>
        <taxon>Cercospora</taxon>
    </lineage>
</organism>
<feature type="region of interest" description="Disordered" evidence="2">
    <location>
        <begin position="379"/>
        <end position="440"/>
    </location>
</feature>
<dbReference type="EMBL" id="LKMD01000101">
    <property type="protein sequence ID" value="PIA98963.1"/>
    <property type="molecule type" value="Genomic_DNA"/>
</dbReference>
<dbReference type="Pfam" id="PF02182">
    <property type="entry name" value="SAD_SRA"/>
    <property type="match status" value="1"/>
</dbReference>
<evidence type="ECO:0000256" key="2">
    <source>
        <dbReference type="SAM" id="MobiDB-lite"/>
    </source>
</evidence>
<dbReference type="Proteomes" id="UP000230605">
    <property type="component" value="Chromosome 3"/>
</dbReference>
<dbReference type="EMBL" id="CP134186">
    <property type="protein sequence ID" value="WPB00028.1"/>
    <property type="molecule type" value="Genomic_DNA"/>
</dbReference>
<accession>A0A2G5I388</accession>
<dbReference type="Proteomes" id="UP001302367">
    <property type="component" value="Chromosome 3"/>
</dbReference>
<reference evidence="5 7" key="2">
    <citation type="submission" date="2023-09" db="EMBL/GenBank/DDBJ databases">
        <title>Complete-Gapless Cercospora beticola genome.</title>
        <authorList>
            <person name="Wyatt N.A."/>
            <person name="Spanner R.E."/>
            <person name="Bolton M.D."/>
        </authorList>
    </citation>
    <scope>NUCLEOTIDE SEQUENCE [LARGE SCALE GENOMIC DNA]</scope>
    <source>
        <strain evidence="5">Cb09-40</strain>
    </source>
</reference>
<sequence length="440" mass="48972">MLSASCQNGTADGGSRPVQYDGNIFSSICFQGSGVMASPRPNRTFNRNAKKDSTSPHDGTQSIYKADTTDSAGLNRDFLRSQAHWIRDILDPQVAREGPDVLQSDDLLTIDELLRSLLELGISRDDLVYSRIHLAVGTIASLATRWPKKLVEKCDALKDICASRFGDLQATLLYEPGGRLHGICAPGDLDKEKLVVKWLKTPGARLSPSVARKVGHLGFEPGDWWISALFAHRDGIIDSASSEGRIVSDADAAYAIVMAGSDEVFSPDGQTTQYRARNNDPGRYRLTAASPESRHPIRVLRSHRLNSLWRPRAGLRYEGLYKIVGWSLKFDKKTNETIYIVNLRRLAGQIDFETVLARPWTDEVEDYKEYKRLRDLEHAKSKTRQDKNRASADLAPTLAGTTDGPAIETQRVREPPASEFLISPSSVVRWTKQRPRGSTQ</sequence>
<feature type="compositionally biased region" description="Basic and acidic residues" evidence="2">
    <location>
        <begin position="379"/>
        <end position="390"/>
    </location>
</feature>
<proteinExistence type="predicted"/>
<dbReference type="OrthoDB" id="3244603at2759"/>
<dbReference type="InterPro" id="IPR003105">
    <property type="entry name" value="SRA_YDG"/>
</dbReference>
<name>A0A2G5I388_CERBT</name>
<dbReference type="InterPro" id="IPR036987">
    <property type="entry name" value="SRA-YDG_sf"/>
</dbReference>
<evidence type="ECO:0000256" key="1">
    <source>
        <dbReference type="ARBA" id="ARBA00023242"/>
    </source>
</evidence>
<dbReference type="AlphaFoldDB" id="A0A2G5I388"/>
<evidence type="ECO:0000313" key="6">
    <source>
        <dbReference type="Proteomes" id="UP000230605"/>
    </source>
</evidence>